<dbReference type="InterPro" id="IPR036271">
    <property type="entry name" value="Tet_transcr_reg_TetR-rel_C_sf"/>
</dbReference>
<dbReference type="InterPro" id="IPR011075">
    <property type="entry name" value="TetR_C"/>
</dbReference>
<organism evidence="6 7">
    <name type="scientific">Actinacidiphila reveromycinica</name>
    <dbReference type="NCBI Taxonomy" id="659352"/>
    <lineage>
        <taxon>Bacteria</taxon>
        <taxon>Bacillati</taxon>
        <taxon>Actinomycetota</taxon>
        <taxon>Actinomycetes</taxon>
        <taxon>Kitasatosporales</taxon>
        <taxon>Streptomycetaceae</taxon>
        <taxon>Actinacidiphila</taxon>
    </lineage>
</organism>
<evidence type="ECO:0000313" key="7">
    <source>
        <dbReference type="Proteomes" id="UP000595703"/>
    </source>
</evidence>
<dbReference type="SUPFAM" id="SSF48498">
    <property type="entry name" value="Tetracyclin repressor-like, C-terminal domain"/>
    <property type="match status" value="1"/>
</dbReference>
<name>A0A7U3USF3_9ACTN</name>
<dbReference type="Pfam" id="PF16925">
    <property type="entry name" value="TetR_C_13"/>
    <property type="match status" value="1"/>
</dbReference>
<reference evidence="6 7" key="4">
    <citation type="journal article" date="2020" name="Sci. Rep.">
        <title>beta-carboline chemical signals induce reveromycin production through a LuxR family regulator in Streptomyces sp. SN-593.</title>
        <authorList>
            <person name="Panthee S."/>
            <person name="Kito N."/>
            <person name="Hayashi T."/>
            <person name="Shimizu T."/>
            <person name="Ishikawa J."/>
            <person name="Hamamoto H."/>
            <person name="Osada H."/>
            <person name="Takahashi S."/>
        </authorList>
    </citation>
    <scope>NUCLEOTIDE SEQUENCE [LARGE SCALE GENOMIC DNA]</scope>
    <source>
        <strain evidence="6 7">SN-593</strain>
    </source>
</reference>
<keyword evidence="3" id="KW-0804">Transcription</keyword>
<sequence>MTQQPVRLTAKGRATRRRIVEGAAAEIRERGAVATTLDDVCRVTATSKSQLFHYFPGGREQLMYAVAEYEADRVLLDQEPYLSDLTSWAAWDAWRDAVLARYRQQGMTCPLGVLMTQLTRTTPASREVTARLLQQWQRMITDGVRAMRDQGATAPGVDPDRAAAALLAGIQGGVSILLQTGRLTHLEAALDVGISGLRPPC</sequence>
<dbReference type="Gene3D" id="1.10.357.10">
    <property type="entry name" value="Tetracycline Repressor, domain 2"/>
    <property type="match status" value="1"/>
</dbReference>
<evidence type="ECO:0000259" key="5">
    <source>
        <dbReference type="Pfam" id="PF16925"/>
    </source>
</evidence>
<dbReference type="InterPro" id="IPR009057">
    <property type="entry name" value="Homeodomain-like_sf"/>
</dbReference>
<dbReference type="PANTHER" id="PTHR47506">
    <property type="entry name" value="TRANSCRIPTIONAL REGULATORY PROTEIN"/>
    <property type="match status" value="1"/>
</dbReference>
<evidence type="ECO:0000313" key="6">
    <source>
        <dbReference type="EMBL" id="BBA97771.1"/>
    </source>
</evidence>
<proteinExistence type="predicted"/>
<keyword evidence="1" id="KW-0805">Transcription regulation</keyword>
<dbReference type="AlphaFoldDB" id="A0A7U3USF3"/>
<dbReference type="RefSeq" id="WP_202234018.1">
    <property type="nucleotide sequence ID" value="NZ_AP018365.1"/>
</dbReference>
<reference evidence="6 7" key="2">
    <citation type="journal article" date="2011" name="J. Antibiot.">
        <title>Furaquinocins I and J: novel polyketide isoprenoid hybrid compounds from Streptomyces reveromyceticus SN-593.</title>
        <authorList>
            <person name="Panthee S."/>
            <person name="Takahashi S."/>
            <person name="Takagi H."/>
            <person name="Nogawa T."/>
            <person name="Oowada E."/>
            <person name="Uramoto M."/>
            <person name="Osada H."/>
        </authorList>
    </citation>
    <scope>NUCLEOTIDE SEQUENCE [LARGE SCALE GENOMIC DNA]</scope>
    <source>
        <strain evidence="6 7">SN-593</strain>
    </source>
</reference>
<gene>
    <name evidence="6" type="ORF">RVR_3679</name>
</gene>
<evidence type="ECO:0000256" key="2">
    <source>
        <dbReference type="ARBA" id="ARBA00023125"/>
    </source>
</evidence>
<dbReference type="Pfam" id="PF00440">
    <property type="entry name" value="TetR_N"/>
    <property type="match status" value="1"/>
</dbReference>
<dbReference type="SUPFAM" id="SSF46689">
    <property type="entry name" value="Homeodomain-like"/>
    <property type="match status" value="1"/>
</dbReference>
<reference evidence="6 7" key="1">
    <citation type="journal article" date="2010" name="J. Bacteriol.">
        <title>Biochemical characterization of a novel indole prenyltransferase from Streptomyces sp. SN-593.</title>
        <authorList>
            <person name="Takahashi S."/>
            <person name="Takagi H."/>
            <person name="Toyoda A."/>
            <person name="Uramoto M."/>
            <person name="Nogawa T."/>
            <person name="Ueki M."/>
            <person name="Sakaki Y."/>
            <person name="Osada H."/>
        </authorList>
    </citation>
    <scope>NUCLEOTIDE SEQUENCE [LARGE SCALE GENOMIC DNA]</scope>
    <source>
        <strain evidence="6 7">SN-593</strain>
    </source>
</reference>
<evidence type="ECO:0000256" key="1">
    <source>
        <dbReference type="ARBA" id="ARBA00023015"/>
    </source>
</evidence>
<keyword evidence="7" id="KW-1185">Reference proteome</keyword>
<dbReference type="InterPro" id="IPR001647">
    <property type="entry name" value="HTH_TetR"/>
</dbReference>
<protein>
    <submittedName>
        <fullName evidence="6">Putative TetR family transcriptional regulator</fullName>
    </submittedName>
</protein>
<dbReference type="KEGG" id="arev:RVR_3679"/>
<dbReference type="Proteomes" id="UP000595703">
    <property type="component" value="Chromosome"/>
</dbReference>
<keyword evidence="2" id="KW-0238">DNA-binding</keyword>
<feature type="domain" description="HTH tetR-type" evidence="4">
    <location>
        <begin position="19"/>
        <end position="63"/>
    </location>
</feature>
<dbReference type="PANTHER" id="PTHR47506:SF1">
    <property type="entry name" value="HTH-TYPE TRANSCRIPTIONAL REGULATOR YJDC"/>
    <property type="match status" value="1"/>
</dbReference>
<evidence type="ECO:0000259" key="4">
    <source>
        <dbReference type="Pfam" id="PF00440"/>
    </source>
</evidence>
<reference evidence="6 7" key="3">
    <citation type="journal article" date="2011" name="Nat. Chem. Biol.">
        <title>Reveromycin A biosynthesis uses RevG and RevJ for stereospecific spiroacetal formation.</title>
        <authorList>
            <person name="Takahashi S."/>
            <person name="Toyoda A."/>
            <person name="Sekiyama Y."/>
            <person name="Takagi H."/>
            <person name="Nogawa T."/>
            <person name="Uramoto M."/>
            <person name="Suzuki R."/>
            <person name="Koshino H."/>
            <person name="Kumano T."/>
            <person name="Panthee S."/>
            <person name="Dairi T."/>
            <person name="Ishikawa J."/>
            <person name="Ikeda H."/>
            <person name="Sakaki Y."/>
            <person name="Osada H."/>
        </authorList>
    </citation>
    <scope>NUCLEOTIDE SEQUENCE [LARGE SCALE GENOMIC DNA]</scope>
    <source>
        <strain evidence="6 7">SN-593</strain>
    </source>
</reference>
<dbReference type="EMBL" id="AP018365">
    <property type="protein sequence ID" value="BBA97771.1"/>
    <property type="molecule type" value="Genomic_DNA"/>
</dbReference>
<accession>A0A7U3USF3</accession>
<feature type="domain" description="Tetracyclin repressor-like C-terminal" evidence="5">
    <location>
        <begin position="90"/>
        <end position="190"/>
    </location>
</feature>
<evidence type="ECO:0000256" key="3">
    <source>
        <dbReference type="ARBA" id="ARBA00023163"/>
    </source>
</evidence>
<dbReference type="GO" id="GO:0003677">
    <property type="term" value="F:DNA binding"/>
    <property type="evidence" value="ECO:0007669"/>
    <property type="project" value="UniProtKB-KW"/>
</dbReference>